<sequence>MNLQAAFLQAESFGHGAGNNRMKRKMMRTAFCRGKSCMRAGWHLF</sequence>
<protein>
    <submittedName>
        <fullName evidence="2">Uncharacterized protein</fullName>
    </submittedName>
</protein>
<dbReference type="Proteomes" id="UP000075288">
    <property type="component" value="Unassembled WGS sequence"/>
</dbReference>
<dbReference type="AlphaFoldDB" id="A0A150KEQ0"/>
<dbReference type="EMBL" id="LQYI01000046">
    <property type="protein sequence ID" value="KYC69602.1"/>
    <property type="molecule type" value="Genomic_DNA"/>
</dbReference>
<organism evidence="2 4">
    <name type="scientific">Heyndrickxia coagulans</name>
    <name type="common">Weizmannia coagulans</name>
    <dbReference type="NCBI Taxonomy" id="1398"/>
    <lineage>
        <taxon>Bacteria</taxon>
        <taxon>Bacillati</taxon>
        <taxon>Bacillota</taxon>
        <taxon>Bacilli</taxon>
        <taxon>Bacillales</taxon>
        <taxon>Bacillaceae</taxon>
        <taxon>Heyndrickxia</taxon>
    </lineage>
</organism>
<dbReference type="EMBL" id="LQYG01000069">
    <property type="protein sequence ID" value="KYC61460.1"/>
    <property type="molecule type" value="Genomic_DNA"/>
</dbReference>
<evidence type="ECO:0000313" key="2">
    <source>
        <dbReference type="EMBL" id="KYC69602.1"/>
    </source>
</evidence>
<evidence type="ECO:0000313" key="3">
    <source>
        <dbReference type="Proteomes" id="UP000075288"/>
    </source>
</evidence>
<dbReference type="PATRIC" id="fig|1398.25.peg.2818"/>
<gene>
    <name evidence="1" type="ORF">B4098_2015</name>
    <name evidence="2" type="ORF">B4099_0231</name>
</gene>
<evidence type="ECO:0000313" key="4">
    <source>
        <dbReference type="Proteomes" id="UP000075304"/>
    </source>
</evidence>
<evidence type="ECO:0000313" key="1">
    <source>
        <dbReference type="EMBL" id="KYC61460.1"/>
    </source>
</evidence>
<accession>A0A150KEQ0</accession>
<reference evidence="3 4" key="1">
    <citation type="submission" date="2016-01" db="EMBL/GenBank/DDBJ databases">
        <title>Genome Sequences of Twelve Sporeforming Bacillus Species Isolated from Foods.</title>
        <authorList>
            <person name="Berendsen E.M."/>
            <person name="Wells-Bennik M.H."/>
            <person name="Krawcyk A.O."/>
            <person name="De Jong A."/>
            <person name="Holsappel S."/>
            <person name="Eijlander R.T."/>
            <person name="Kuipers O.P."/>
        </authorList>
    </citation>
    <scope>NUCLEOTIDE SEQUENCE [LARGE SCALE GENOMIC DNA]</scope>
    <source>
        <strain evidence="1 3">B4098</strain>
        <strain evidence="2 4">B4099</strain>
    </source>
</reference>
<comment type="caution">
    <text evidence="2">The sequence shown here is derived from an EMBL/GenBank/DDBJ whole genome shotgun (WGS) entry which is preliminary data.</text>
</comment>
<name>A0A150KEQ0_HEYCO</name>
<proteinExistence type="predicted"/>
<dbReference type="Proteomes" id="UP000075304">
    <property type="component" value="Unassembled WGS sequence"/>
</dbReference>